<dbReference type="AlphaFoldDB" id="B5VGR1"/>
<gene>
    <name evidence="2" type="ORF">AWRI1631_45980</name>
</gene>
<feature type="region of interest" description="Disordered" evidence="1">
    <location>
        <begin position="1"/>
        <end position="26"/>
    </location>
</feature>
<feature type="compositionally biased region" description="Polar residues" evidence="1">
    <location>
        <begin position="8"/>
        <end position="18"/>
    </location>
</feature>
<accession>B5VGR1</accession>
<comment type="caution">
    <text evidence="2">The sequence shown here is derived from an EMBL/GenBank/DDBJ whole genome shotgun (WGS) entry which is preliminary data.</text>
</comment>
<proteinExistence type="predicted"/>
<evidence type="ECO:0000313" key="3">
    <source>
        <dbReference type="Proteomes" id="UP000008988"/>
    </source>
</evidence>
<evidence type="ECO:0000256" key="1">
    <source>
        <dbReference type="SAM" id="MobiDB-lite"/>
    </source>
</evidence>
<organism evidence="2 3">
    <name type="scientific">Saccharomyces cerevisiae (strain AWRI1631)</name>
    <name type="common">Baker's yeast</name>
    <dbReference type="NCBI Taxonomy" id="545124"/>
    <lineage>
        <taxon>Eukaryota</taxon>
        <taxon>Fungi</taxon>
        <taxon>Dikarya</taxon>
        <taxon>Ascomycota</taxon>
        <taxon>Saccharomycotina</taxon>
        <taxon>Saccharomycetes</taxon>
        <taxon>Saccharomycetales</taxon>
        <taxon>Saccharomycetaceae</taxon>
        <taxon>Saccharomyces</taxon>
    </lineage>
</organism>
<dbReference type="Proteomes" id="UP000008988">
    <property type="component" value="Unassembled WGS sequence"/>
</dbReference>
<name>B5VGR1_YEAS6</name>
<sequence length="58" mass="6567">MAYVSPMTKHNNPANNSMAPPKNINKLSAHLPSVTPRTFALISDRTRHDRENVRDPKE</sequence>
<evidence type="ECO:0000313" key="2">
    <source>
        <dbReference type="EMBL" id="EDZ72884.1"/>
    </source>
</evidence>
<feature type="non-terminal residue" evidence="2">
    <location>
        <position position="58"/>
    </location>
</feature>
<dbReference type="EMBL" id="ABSV01000545">
    <property type="protein sequence ID" value="EDZ72884.1"/>
    <property type="molecule type" value="Genomic_DNA"/>
</dbReference>
<reference evidence="2 3" key="1">
    <citation type="journal article" date="2008" name="FEMS Yeast Res.">
        <title>Comparative genome analysis of a Saccharomyces cerevisiae wine strain.</title>
        <authorList>
            <person name="Borneman A.R."/>
            <person name="Forgan A.H."/>
            <person name="Pretorius I.S."/>
            <person name="Chambers P.J."/>
        </authorList>
    </citation>
    <scope>NUCLEOTIDE SEQUENCE [LARGE SCALE GENOMIC DNA]</scope>
    <source>
        <strain evidence="2 3">AWRI1631</strain>
    </source>
</reference>
<protein>
    <submittedName>
        <fullName evidence="2">Uncharacterized protein</fullName>
    </submittedName>
</protein>